<name>A0A2W2AVH1_9HYPH</name>
<keyword evidence="4" id="KW-1185">Reference proteome</keyword>
<evidence type="ECO:0000313" key="4">
    <source>
        <dbReference type="Proteomes" id="UP000248795"/>
    </source>
</evidence>
<organism evidence="3 4">
    <name type="scientific">Aestuariivirga litoralis</name>
    <dbReference type="NCBI Taxonomy" id="2650924"/>
    <lineage>
        <taxon>Bacteria</taxon>
        <taxon>Pseudomonadati</taxon>
        <taxon>Pseudomonadota</taxon>
        <taxon>Alphaproteobacteria</taxon>
        <taxon>Hyphomicrobiales</taxon>
        <taxon>Aestuariivirgaceae</taxon>
        <taxon>Aestuariivirga</taxon>
    </lineage>
</organism>
<protein>
    <recommendedName>
        <fullName evidence="2">Phasin domain-containing protein</fullName>
    </recommendedName>
</protein>
<dbReference type="EMBL" id="QKVK01000005">
    <property type="protein sequence ID" value="PZF76620.1"/>
    <property type="molecule type" value="Genomic_DNA"/>
</dbReference>
<dbReference type="Pfam" id="PF09361">
    <property type="entry name" value="Phasin_2"/>
    <property type="match status" value="1"/>
</dbReference>
<reference evidence="4" key="1">
    <citation type="submission" date="2018-06" db="EMBL/GenBank/DDBJ databases">
        <title>Aestuariibacter litoralis strain KCTC 52945T.</title>
        <authorList>
            <person name="Li X."/>
            <person name="Salam N."/>
            <person name="Li J.-L."/>
            <person name="Chen Y.-M."/>
            <person name="Yang Z.-W."/>
            <person name="Zhang L.-Y."/>
            <person name="Han M.-X."/>
            <person name="Xiao M."/>
            <person name="Li W.-J."/>
        </authorList>
    </citation>
    <scope>NUCLEOTIDE SEQUENCE [LARGE SCALE GENOMIC DNA]</scope>
    <source>
        <strain evidence="4">KCTC 52945</strain>
    </source>
</reference>
<accession>A0A2W2AVH1</accession>
<feature type="region of interest" description="Disordered" evidence="1">
    <location>
        <begin position="1"/>
        <end position="30"/>
    </location>
</feature>
<evidence type="ECO:0000259" key="2">
    <source>
        <dbReference type="Pfam" id="PF09361"/>
    </source>
</evidence>
<evidence type="ECO:0000256" key="1">
    <source>
        <dbReference type="SAM" id="MobiDB-lite"/>
    </source>
</evidence>
<dbReference type="AlphaFoldDB" id="A0A2W2AVH1"/>
<evidence type="ECO:0000313" key="3">
    <source>
        <dbReference type="EMBL" id="PZF76620.1"/>
    </source>
</evidence>
<feature type="domain" description="Phasin" evidence="2">
    <location>
        <begin position="60"/>
        <end position="159"/>
    </location>
</feature>
<dbReference type="InterPro" id="IPR010127">
    <property type="entry name" value="Phasin_subfam-1"/>
</dbReference>
<comment type="caution">
    <text evidence="3">The sequence shown here is derived from an EMBL/GenBank/DDBJ whole genome shotgun (WGS) entry which is preliminary data.</text>
</comment>
<proteinExistence type="predicted"/>
<dbReference type="InterPro" id="IPR018968">
    <property type="entry name" value="Phasin"/>
</dbReference>
<gene>
    <name evidence="3" type="ORF">DK847_12540</name>
</gene>
<dbReference type="NCBIfam" id="TIGR01841">
    <property type="entry name" value="phasin"/>
    <property type="match status" value="1"/>
</dbReference>
<dbReference type="Proteomes" id="UP000248795">
    <property type="component" value="Unassembled WGS sequence"/>
</dbReference>
<sequence length="170" mass="18643">MVAHQAGRDHAWPTGEAPMSTKKAKPEMSTETVTKATEQVAEQVASFAQKTLDQAQGAFEKVSEVAHGNVQLMDAAANAYKNRVTDIQLKSMEFVQLNINSGFAFARKLFAVRDPQEAVNLHQGFFKEQAETLQRQAAELSELSVALAKESMKPVQEQMTKSFASLSKVA</sequence>
<feature type="compositionally biased region" description="Basic and acidic residues" evidence="1">
    <location>
        <begin position="1"/>
        <end position="11"/>
    </location>
</feature>